<dbReference type="GO" id="GO:0006935">
    <property type="term" value="P:chemotaxis"/>
    <property type="evidence" value="ECO:0007669"/>
    <property type="project" value="UniProtKB-UniRule"/>
</dbReference>
<evidence type="ECO:0000259" key="5">
    <source>
        <dbReference type="PROSITE" id="PS50122"/>
    </source>
</evidence>
<dbReference type="CDD" id="cd16432">
    <property type="entry name" value="CheB_Rec"/>
    <property type="match status" value="1"/>
</dbReference>
<dbReference type="GO" id="GO:0005737">
    <property type="term" value="C:cytoplasm"/>
    <property type="evidence" value="ECO:0007669"/>
    <property type="project" value="InterPro"/>
</dbReference>
<name>A0A9X0L4D0_SOLP1</name>
<keyword evidence="7" id="KW-1185">Reference proteome</keyword>
<feature type="active site" evidence="4">
    <location>
        <position position="186"/>
    </location>
</feature>
<dbReference type="GO" id="GO:0000156">
    <property type="term" value="F:phosphorelay response regulator activity"/>
    <property type="evidence" value="ECO:0007669"/>
    <property type="project" value="InterPro"/>
</dbReference>
<comment type="caution">
    <text evidence="6">The sequence shown here is derived from an EMBL/GenBank/DDBJ whole genome shotgun (WGS) entry which is preliminary data.</text>
</comment>
<dbReference type="Pfam" id="PF01339">
    <property type="entry name" value="CheB_methylest"/>
    <property type="match status" value="1"/>
</dbReference>
<feature type="domain" description="CheB-type methylesterase" evidence="5">
    <location>
        <begin position="147"/>
        <end position="330"/>
    </location>
</feature>
<organism evidence="6 7">
    <name type="scientific">Solirubrum puertoriconensis</name>
    <dbReference type="NCBI Taxonomy" id="1751427"/>
    <lineage>
        <taxon>Bacteria</taxon>
        <taxon>Pseudomonadati</taxon>
        <taxon>Bacteroidota</taxon>
        <taxon>Cytophagia</taxon>
        <taxon>Cytophagales</taxon>
    </lineage>
</organism>
<sequence length="359" mass="38425">MLGDMPGLVRLAVSKVLRSDKDVRIVASTSGAEDLLAQTRTLRPDLVIVGEQAAAVLEKLAACHRGPVLLYSTQERRTSLLRESTKWGVYDLFGPMPALSHPDHAFVRRELLRKVHRSRRVLTTYVGRTANKPEAGAEVLAIRRTNVAPPRGLIVLGGSTGGAAAVEQIVRQLQPGLRHAIVVAVHLPASFTPLLVERLRKASALPVIAGMAGTRLEPGKIVVVPGGCHWMIKGSLPQQLWLAPATEKAPALDEPSIDLLLSSAARAAGRHTLGVVLTGLGKDGTVGAQVVRQLGGIIVAQDEQSSAVFGMPKSVIRAGHASVVLSLPEVPRFINAQTQLMRPWPLVSRSNSVSRSYTR</sequence>
<dbReference type="PROSITE" id="PS50122">
    <property type="entry name" value="CHEB"/>
    <property type="match status" value="1"/>
</dbReference>
<dbReference type="PANTHER" id="PTHR42872">
    <property type="entry name" value="PROTEIN-GLUTAMATE METHYLESTERASE/PROTEIN-GLUTAMINE GLUTAMINASE"/>
    <property type="match status" value="1"/>
</dbReference>
<dbReference type="EMBL" id="LNAL01000007">
    <property type="protein sequence ID" value="KUG07511.1"/>
    <property type="molecule type" value="Genomic_DNA"/>
</dbReference>
<gene>
    <name evidence="6" type="ORF">ASU33_14305</name>
</gene>
<evidence type="ECO:0000313" key="7">
    <source>
        <dbReference type="Proteomes" id="UP000054223"/>
    </source>
</evidence>
<dbReference type="GO" id="GO:0008984">
    <property type="term" value="F:protein-glutamate methylesterase activity"/>
    <property type="evidence" value="ECO:0007669"/>
    <property type="project" value="UniProtKB-EC"/>
</dbReference>
<dbReference type="AlphaFoldDB" id="A0A9X0L4D0"/>
<keyword evidence="4" id="KW-0145">Chemotaxis</keyword>
<evidence type="ECO:0000313" key="6">
    <source>
        <dbReference type="EMBL" id="KUG07511.1"/>
    </source>
</evidence>
<evidence type="ECO:0000256" key="4">
    <source>
        <dbReference type="PROSITE-ProRule" id="PRU00050"/>
    </source>
</evidence>
<accession>A0A9X0L4D0</accession>
<evidence type="ECO:0000256" key="1">
    <source>
        <dbReference type="ARBA" id="ARBA00022801"/>
    </source>
</evidence>
<dbReference type="InterPro" id="IPR035909">
    <property type="entry name" value="CheB_C"/>
</dbReference>
<evidence type="ECO:0000256" key="3">
    <source>
        <dbReference type="ARBA" id="ARBA00048267"/>
    </source>
</evidence>
<dbReference type="Proteomes" id="UP000054223">
    <property type="component" value="Unassembled WGS sequence"/>
</dbReference>
<feature type="active site" evidence="4">
    <location>
        <position position="159"/>
    </location>
</feature>
<dbReference type="SUPFAM" id="SSF52738">
    <property type="entry name" value="Methylesterase CheB, C-terminal domain"/>
    <property type="match status" value="1"/>
</dbReference>
<reference evidence="6 7" key="1">
    <citation type="submission" date="2015-11" db="EMBL/GenBank/DDBJ databases">
        <title>Solirubrum puertoriconensis gen. nov. an environmental bacteria isolated in Puerto Rico.</title>
        <authorList>
            <person name="Cuebas-Irizarry M.F."/>
            <person name="Montalvo-Rodriguez R."/>
        </authorList>
    </citation>
    <scope>NUCLEOTIDE SEQUENCE [LARGE SCALE GENOMIC DNA]</scope>
    <source>
        <strain evidence="6 7">MC1A</strain>
    </source>
</reference>
<dbReference type="InterPro" id="IPR000673">
    <property type="entry name" value="Sig_transdc_resp-reg_Me-estase"/>
</dbReference>
<comment type="catalytic activity">
    <reaction evidence="3">
        <text>[protein]-L-glutamate 5-O-methyl ester + H2O = L-glutamyl-[protein] + methanol + H(+)</text>
        <dbReference type="Rhea" id="RHEA:23236"/>
        <dbReference type="Rhea" id="RHEA-COMP:10208"/>
        <dbReference type="Rhea" id="RHEA-COMP:10311"/>
        <dbReference type="ChEBI" id="CHEBI:15377"/>
        <dbReference type="ChEBI" id="CHEBI:15378"/>
        <dbReference type="ChEBI" id="CHEBI:17790"/>
        <dbReference type="ChEBI" id="CHEBI:29973"/>
        <dbReference type="ChEBI" id="CHEBI:82795"/>
        <dbReference type="EC" id="3.1.1.61"/>
    </reaction>
</comment>
<dbReference type="PANTHER" id="PTHR42872:SF6">
    <property type="entry name" value="PROTEIN-GLUTAMATE METHYLESTERASE_PROTEIN-GLUTAMINE GLUTAMINASE"/>
    <property type="match status" value="1"/>
</dbReference>
<feature type="active site" evidence="4">
    <location>
        <position position="283"/>
    </location>
</feature>
<dbReference type="Gene3D" id="3.40.50.180">
    <property type="entry name" value="Methylesterase CheB, C-terminal domain"/>
    <property type="match status" value="1"/>
</dbReference>
<protein>
    <recommendedName>
        <fullName evidence="2">protein-glutamate methylesterase</fullName>
        <ecNumber evidence="2">3.1.1.61</ecNumber>
    </recommendedName>
</protein>
<keyword evidence="1 4" id="KW-0378">Hydrolase</keyword>
<evidence type="ECO:0000256" key="2">
    <source>
        <dbReference type="ARBA" id="ARBA00039140"/>
    </source>
</evidence>
<dbReference type="EC" id="3.1.1.61" evidence="2"/>
<proteinExistence type="predicted"/>